<proteinExistence type="predicted"/>
<keyword evidence="3" id="KW-1185">Reference proteome</keyword>
<sequence length="437" mass="47779">MPGNKKDGSKRTLVRWSDDLDKQLVLCMQYACNEAGLRIPWENVAKLMGDKFSDGAIVQHLSKLRQKMIDNNLPVPPPLKRGTTVVPSKIYATSGGARRKSMPETPTTSSTVVTTPKAKPSVAKKRSRRSGMDSDSDSQPENMDIADTSDDEYGASGRKKKKQQRQPKPKQAPKKTSQESKEDENETAEEDQEDTLMNSPPVPGGTIKESIETPGPATRTRGVRPDYSKLEQVSDDEESSGGDNVNDDKEGPKDEAENGVNEAVVENEAENLKRKSDGEVSPRSRVPASPATPSHVMNMPSYHNTPQSGGSVGIHTPYYGVAMQQYQSPQHNYAGMPISNYLPPSRMTSFSTNRNDSVSSLTSSMRPGLSTQSSFSHAPTASQGPFANQADIYHHVGVDFSNIGGDIEHDMRQVGAMLPSDEDDEEFSHLFTQHGRT</sequence>
<evidence type="ECO:0000313" key="2">
    <source>
        <dbReference type="EMBL" id="ERF74008.1"/>
    </source>
</evidence>
<dbReference type="HOGENOM" id="CLU_042685_0_0_1"/>
<gene>
    <name evidence="2" type="ORF">EPUS_03822</name>
</gene>
<dbReference type="Proteomes" id="UP000019373">
    <property type="component" value="Unassembled WGS sequence"/>
</dbReference>
<dbReference type="RefSeq" id="XP_007800320.1">
    <property type="nucleotide sequence ID" value="XM_007802129.1"/>
</dbReference>
<evidence type="ECO:0000313" key="3">
    <source>
        <dbReference type="Proteomes" id="UP000019373"/>
    </source>
</evidence>
<dbReference type="OMA" id="LRIPWEN"/>
<dbReference type="GeneID" id="19238860"/>
<feature type="region of interest" description="Disordered" evidence="1">
    <location>
        <begin position="348"/>
        <end position="383"/>
    </location>
</feature>
<evidence type="ECO:0000256" key="1">
    <source>
        <dbReference type="SAM" id="MobiDB-lite"/>
    </source>
</evidence>
<feature type="compositionally biased region" description="Basic and acidic residues" evidence="1">
    <location>
        <begin position="246"/>
        <end position="256"/>
    </location>
</feature>
<feature type="compositionally biased region" description="Basic residues" evidence="1">
    <location>
        <begin position="157"/>
        <end position="173"/>
    </location>
</feature>
<dbReference type="eggNOG" id="ENOG502T15E">
    <property type="taxonomic scope" value="Eukaryota"/>
</dbReference>
<dbReference type="OrthoDB" id="3903267at2759"/>
<feature type="compositionally biased region" description="Acidic residues" evidence="1">
    <location>
        <begin position="181"/>
        <end position="194"/>
    </location>
</feature>
<reference evidence="3" key="1">
    <citation type="journal article" date="2014" name="BMC Genomics">
        <title>Genome characteristics reveal the impact of lichenization on lichen-forming fungus Endocarpon pusillum Hedwig (Verrucariales, Ascomycota).</title>
        <authorList>
            <person name="Wang Y.-Y."/>
            <person name="Liu B."/>
            <person name="Zhang X.-Y."/>
            <person name="Zhou Q.-M."/>
            <person name="Zhang T."/>
            <person name="Li H."/>
            <person name="Yu Y.-F."/>
            <person name="Zhang X.-L."/>
            <person name="Hao X.-Y."/>
            <person name="Wang M."/>
            <person name="Wang L."/>
            <person name="Wei J.-C."/>
        </authorList>
    </citation>
    <scope>NUCLEOTIDE SEQUENCE [LARGE SCALE GENOMIC DNA]</scope>
    <source>
        <strain evidence="3">Z07020 / HMAS-L-300199</strain>
    </source>
</reference>
<evidence type="ECO:0008006" key="4">
    <source>
        <dbReference type="Google" id="ProtNLM"/>
    </source>
</evidence>
<accession>U1GNX6</accession>
<name>U1GNX6_ENDPU</name>
<dbReference type="AlphaFoldDB" id="U1GNX6"/>
<protein>
    <recommendedName>
        <fullName evidence="4">Myb-like domain-containing protein</fullName>
    </recommendedName>
</protein>
<feature type="region of interest" description="Disordered" evidence="1">
    <location>
        <begin position="90"/>
        <end position="309"/>
    </location>
</feature>
<dbReference type="EMBL" id="KE720909">
    <property type="protein sequence ID" value="ERF74008.1"/>
    <property type="molecule type" value="Genomic_DNA"/>
</dbReference>
<organism evidence="2 3">
    <name type="scientific">Endocarpon pusillum (strain Z07020 / HMAS-L-300199)</name>
    <name type="common">Lichen-forming fungus</name>
    <dbReference type="NCBI Taxonomy" id="1263415"/>
    <lineage>
        <taxon>Eukaryota</taxon>
        <taxon>Fungi</taxon>
        <taxon>Dikarya</taxon>
        <taxon>Ascomycota</taxon>
        <taxon>Pezizomycotina</taxon>
        <taxon>Eurotiomycetes</taxon>
        <taxon>Chaetothyriomycetidae</taxon>
        <taxon>Verrucariales</taxon>
        <taxon>Verrucariaceae</taxon>
        <taxon>Endocarpon</taxon>
    </lineage>
</organism>
<feature type="compositionally biased region" description="Basic and acidic residues" evidence="1">
    <location>
        <begin position="270"/>
        <end position="282"/>
    </location>
</feature>
<feature type="compositionally biased region" description="Low complexity" evidence="1">
    <location>
        <begin position="105"/>
        <end position="116"/>
    </location>
</feature>